<gene>
    <name evidence="1" type="ORF">O6H91_18G052500</name>
</gene>
<dbReference type="Proteomes" id="UP001162992">
    <property type="component" value="Chromosome 18"/>
</dbReference>
<organism evidence="1 2">
    <name type="scientific">Diphasiastrum complanatum</name>
    <name type="common">Issler's clubmoss</name>
    <name type="synonym">Lycopodium complanatum</name>
    <dbReference type="NCBI Taxonomy" id="34168"/>
    <lineage>
        <taxon>Eukaryota</taxon>
        <taxon>Viridiplantae</taxon>
        <taxon>Streptophyta</taxon>
        <taxon>Embryophyta</taxon>
        <taxon>Tracheophyta</taxon>
        <taxon>Lycopodiopsida</taxon>
        <taxon>Lycopodiales</taxon>
        <taxon>Lycopodiaceae</taxon>
        <taxon>Lycopodioideae</taxon>
        <taxon>Diphasiastrum</taxon>
    </lineage>
</organism>
<proteinExistence type="predicted"/>
<accession>A0ACC2B157</accession>
<evidence type="ECO:0000313" key="1">
    <source>
        <dbReference type="EMBL" id="KAJ7523514.1"/>
    </source>
</evidence>
<protein>
    <submittedName>
        <fullName evidence="1">Uncharacterized protein</fullName>
    </submittedName>
</protein>
<keyword evidence="2" id="KW-1185">Reference proteome</keyword>
<evidence type="ECO:0000313" key="2">
    <source>
        <dbReference type="Proteomes" id="UP001162992"/>
    </source>
</evidence>
<reference evidence="2" key="1">
    <citation type="journal article" date="2024" name="Proc. Natl. Acad. Sci. U.S.A.">
        <title>Extraordinary preservation of gene collinearity over three hundred million years revealed in homosporous lycophytes.</title>
        <authorList>
            <person name="Li C."/>
            <person name="Wickell D."/>
            <person name="Kuo L.Y."/>
            <person name="Chen X."/>
            <person name="Nie B."/>
            <person name="Liao X."/>
            <person name="Peng D."/>
            <person name="Ji J."/>
            <person name="Jenkins J."/>
            <person name="Williams M."/>
            <person name="Shu S."/>
            <person name="Plott C."/>
            <person name="Barry K."/>
            <person name="Rajasekar S."/>
            <person name="Grimwood J."/>
            <person name="Han X."/>
            <person name="Sun S."/>
            <person name="Hou Z."/>
            <person name="He W."/>
            <person name="Dai G."/>
            <person name="Sun C."/>
            <person name="Schmutz J."/>
            <person name="Leebens-Mack J.H."/>
            <person name="Li F.W."/>
            <person name="Wang L."/>
        </authorList>
    </citation>
    <scope>NUCLEOTIDE SEQUENCE [LARGE SCALE GENOMIC DNA]</scope>
    <source>
        <strain evidence="2">cv. PW_Plant_1</strain>
    </source>
</reference>
<sequence>MEWTQLGDGNCRGAAKRSPKFCRFMLEMLTEQEDVVIDLFASTGNFPKAAAAMNHHCICVENTRLFTQHFWRSWKTSLRLIPTWYREGDHTKGKSRTDLGLCWTQKHFALICMFCSYFILWSLHLEDRR</sequence>
<dbReference type="EMBL" id="CM055109">
    <property type="protein sequence ID" value="KAJ7523514.1"/>
    <property type="molecule type" value="Genomic_DNA"/>
</dbReference>
<name>A0ACC2B157_DIPCM</name>
<comment type="caution">
    <text evidence="1">The sequence shown here is derived from an EMBL/GenBank/DDBJ whole genome shotgun (WGS) entry which is preliminary data.</text>
</comment>